<dbReference type="EMBL" id="JBHRXX010000001">
    <property type="protein sequence ID" value="MFC3682065.1"/>
    <property type="molecule type" value="Genomic_DNA"/>
</dbReference>
<name>A0ABV7VXD9_9BURK</name>
<comment type="caution">
    <text evidence="1">The sequence shown here is derived from an EMBL/GenBank/DDBJ whole genome shotgun (WGS) entry which is preliminary data.</text>
</comment>
<dbReference type="RefSeq" id="WP_382169716.1">
    <property type="nucleotide sequence ID" value="NZ_JBHRXX010000001.1"/>
</dbReference>
<evidence type="ECO:0008006" key="3">
    <source>
        <dbReference type="Google" id="ProtNLM"/>
    </source>
</evidence>
<sequence length="143" mass="15834">MRPPDIGARLRDAGLRPTIGRQTVLGLMLNAEGQPRCCEDLYRLAMASRRSLNVSSIAHALSDLERVGLVVRVSTTGERRLYYRAPMSATQANLPRVELVRDGGCEPVGDTRAAQWLQQWLTLLGIPTDEQSRIVIAVERLPS</sequence>
<protein>
    <recommendedName>
        <fullName evidence="3">Fur family transcriptional regulator</fullName>
    </recommendedName>
</protein>
<dbReference type="InterPro" id="IPR036390">
    <property type="entry name" value="WH_DNA-bd_sf"/>
</dbReference>
<keyword evidence="2" id="KW-1185">Reference proteome</keyword>
<evidence type="ECO:0000313" key="2">
    <source>
        <dbReference type="Proteomes" id="UP001595729"/>
    </source>
</evidence>
<dbReference type="SUPFAM" id="SSF46785">
    <property type="entry name" value="Winged helix' DNA-binding domain"/>
    <property type="match status" value="1"/>
</dbReference>
<dbReference type="Gene3D" id="1.10.10.10">
    <property type="entry name" value="Winged helix-like DNA-binding domain superfamily/Winged helix DNA-binding domain"/>
    <property type="match status" value="1"/>
</dbReference>
<gene>
    <name evidence="1" type="ORF">ACFOPI_00580</name>
</gene>
<accession>A0ABV7VXD9</accession>
<reference evidence="2" key="1">
    <citation type="journal article" date="2019" name="Int. J. Syst. Evol. Microbiol.">
        <title>The Global Catalogue of Microorganisms (GCM) 10K type strain sequencing project: providing services to taxonomists for standard genome sequencing and annotation.</title>
        <authorList>
            <consortium name="The Broad Institute Genomics Platform"/>
            <consortium name="The Broad Institute Genome Sequencing Center for Infectious Disease"/>
            <person name="Wu L."/>
            <person name="Ma J."/>
        </authorList>
    </citation>
    <scope>NUCLEOTIDE SEQUENCE [LARGE SCALE GENOMIC DNA]</scope>
    <source>
        <strain evidence="2">KCTC 42501</strain>
    </source>
</reference>
<proteinExistence type="predicted"/>
<evidence type="ECO:0000313" key="1">
    <source>
        <dbReference type="EMBL" id="MFC3682065.1"/>
    </source>
</evidence>
<dbReference type="InterPro" id="IPR036388">
    <property type="entry name" value="WH-like_DNA-bd_sf"/>
</dbReference>
<organism evidence="1 2">
    <name type="scientific">Hydrogenophaga luteola</name>
    <dbReference type="NCBI Taxonomy" id="1591122"/>
    <lineage>
        <taxon>Bacteria</taxon>
        <taxon>Pseudomonadati</taxon>
        <taxon>Pseudomonadota</taxon>
        <taxon>Betaproteobacteria</taxon>
        <taxon>Burkholderiales</taxon>
        <taxon>Comamonadaceae</taxon>
        <taxon>Hydrogenophaga</taxon>
    </lineage>
</organism>
<dbReference type="Proteomes" id="UP001595729">
    <property type="component" value="Unassembled WGS sequence"/>
</dbReference>